<accession>A0A3P7J2V9</accession>
<dbReference type="Gene3D" id="2.10.25.10">
    <property type="entry name" value="Laminin"/>
    <property type="match status" value="2"/>
</dbReference>
<dbReference type="CDD" id="cd00054">
    <property type="entry name" value="EGF_CA"/>
    <property type="match status" value="1"/>
</dbReference>
<sequence>MGYECHNYGFILNIRGKPGETKCVCASGFQAVGSSVDEQGRLIELCEDIDECALYPCPTVEECKNTPGGFICTRDPTIAVRKSVYFGNNMSERFEDCRNRTIFLQV</sequence>
<dbReference type="Proteomes" id="UP000270094">
    <property type="component" value="Unassembled WGS sequence"/>
</dbReference>
<dbReference type="InterPro" id="IPR018097">
    <property type="entry name" value="EGF_Ca-bd_CS"/>
</dbReference>
<keyword evidence="1" id="KW-1015">Disulfide bond</keyword>
<evidence type="ECO:0000313" key="2">
    <source>
        <dbReference type="EMBL" id="VDM77316.1"/>
    </source>
</evidence>
<dbReference type="PROSITE" id="PS01187">
    <property type="entry name" value="EGF_CA"/>
    <property type="match status" value="1"/>
</dbReference>
<dbReference type="EMBL" id="UYYB01098930">
    <property type="protein sequence ID" value="VDM77316.1"/>
    <property type="molecule type" value="Genomic_DNA"/>
</dbReference>
<organism evidence="2 3">
    <name type="scientific">Strongylus vulgaris</name>
    <name type="common">Blood worm</name>
    <dbReference type="NCBI Taxonomy" id="40348"/>
    <lineage>
        <taxon>Eukaryota</taxon>
        <taxon>Metazoa</taxon>
        <taxon>Ecdysozoa</taxon>
        <taxon>Nematoda</taxon>
        <taxon>Chromadorea</taxon>
        <taxon>Rhabditida</taxon>
        <taxon>Rhabditina</taxon>
        <taxon>Rhabditomorpha</taxon>
        <taxon>Strongyloidea</taxon>
        <taxon>Strongylidae</taxon>
        <taxon>Strongylus</taxon>
    </lineage>
</organism>
<reference evidence="2 3" key="1">
    <citation type="submission" date="2018-11" db="EMBL/GenBank/DDBJ databases">
        <authorList>
            <consortium name="Pathogen Informatics"/>
        </authorList>
    </citation>
    <scope>NUCLEOTIDE SEQUENCE [LARGE SCALE GENOMIC DNA]</scope>
</reference>
<evidence type="ECO:0000256" key="1">
    <source>
        <dbReference type="ARBA" id="ARBA00023157"/>
    </source>
</evidence>
<gene>
    <name evidence="2" type="ORF">SVUK_LOCUS12314</name>
</gene>
<keyword evidence="3" id="KW-1185">Reference proteome</keyword>
<name>A0A3P7J2V9_STRVU</name>
<dbReference type="OrthoDB" id="19903at2759"/>
<proteinExistence type="predicted"/>
<dbReference type="SUPFAM" id="SSF57196">
    <property type="entry name" value="EGF/Laminin"/>
    <property type="match status" value="1"/>
</dbReference>
<dbReference type="AlphaFoldDB" id="A0A3P7J2V9"/>
<protein>
    <submittedName>
        <fullName evidence="2">Uncharacterized protein</fullName>
    </submittedName>
</protein>
<evidence type="ECO:0000313" key="3">
    <source>
        <dbReference type="Proteomes" id="UP000270094"/>
    </source>
</evidence>
<dbReference type="GO" id="GO:0005509">
    <property type="term" value="F:calcium ion binding"/>
    <property type="evidence" value="ECO:0007669"/>
    <property type="project" value="InterPro"/>
</dbReference>